<dbReference type="GO" id="GO:0006508">
    <property type="term" value="P:proteolysis"/>
    <property type="evidence" value="ECO:0007669"/>
    <property type="project" value="UniProtKB-KW"/>
</dbReference>
<evidence type="ECO:0000259" key="5">
    <source>
        <dbReference type="Pfam" id="PF01523"/>
    </source>
</evidence>
<keyword evidence="2" id="KW-0645">Protease</keyword>
<dbReference type="InterPro" id="IPR002510">
    <property type="entry name" value="Metalloprtase-TldD/E_N"/>
</dbReference>
<evidence type="ECO:0000313" key="7">
    <source>
        <dbReference type="EMBL" id="CAB4340023.1"/>
    </source>
</evidence>
<keyword evidence="4" id="KW-0482">Metalloprotease</keyword>
<reference evidence="7" key="1">
    <citation type="submission" date="2020-05" db="EMBL/GenBank/DDBJ databases">
        <authorList>
            <person name="Chiriac C."/>
            <person name="Salcher M."/>
            <person name="Ghai R."/>
            <person name="Kavagutti S V."/>
        </authorList>
    </citation>
    <scope>NUCLEOTIDE SEQUENCE</scope>
</reference>
<evidence type="ECO:0000256" key="1">
    <source>
        <dbReference type="ARBA" id="ARBA00005836"/>
    </source>
</evidence>
<dbReference type="Pfam" id="PF19289">
    <property type="entry name" value="PmbA_TldD_3rd"/>
    <property type="match status" value="1"/>
</dbReference>
<dbReference type="GO" id="GO:0008237">
    <property type="term" value="F:metallopeptidase activity"/>
    <property type="evidence" value="ECO:0007669"/>
    <property type="project" value="UniProtKB-KW"/>
</dbReference>
<name>A0A6J5ZK62_9ZZZZ</name>
<dbReference type="InterPro" id="IPR035068">
    <property type="entry name" value="TldD/PmbA_N"/>
</dbReference>
<gene>
    <name evidence="7" type="ORF">UFOPK3770_00878</name>
</gene>
<organism evidence="7">
    <name type="scientific">freshwater metagenome</name>
    <dbReference type="NCBI Taxonomy" id="449393"/>
    <lineage>
        <taxon>unclassified sequences</taxon>
        <taxon>metagenomes</taxon>
        <taxon>ecological metagenomes</taxon>
    </lineage>
</organism>
<dbReference type="Gene3D" id="3.30.2290.10">
    <property type="entry name" value="PmbA/TldD superfamily"/>
    <property type="match status" value="1"/>
</dbReference>
<dbReference type="PANTHER" id="PTHR30624:SF10">
    <property type="entry name" value="CONSERVED PROTEIN"/>
    <property type="match status" value="1"/>
</dbReference>
<dbReference type="InterPro" id="IPR051463">
    <property type="entry name" value="Peptidase_U62_metallo"/>
</dbReference>
<dbReference type="Pfam" id="PF01523">
    <property type="entry name" value="PmbA_TldD_1st"/>
    <property type="match status" value="1"/>
</dbReference>
<sequence>MTSLEGMSLPEHLVDPALDVAASAGASIAHARLATHENRAVTLRDGQVENVASDATTGLSVRVICDGAWGFAATDDLTVEGARSAATRAIEMAKLSASISRDEVSLVPEPSYGTASWTLPVDIDPMTVSDSDIIDLLSHWHEKVARSTLVDHVDAHAAMGRDTTFFADLTGNRLSQQRCRTSASLTAVHVGEGGFDDMRTCAPPAGRGFEYLQGKGWDWDSELAAIPEYLDEKVKSPSVEPGMWDLVIDPTNLWLTIHESIGHATELDRALGFEANYAGTSFATLDKLGTFTYGSPLLNMTGDRNAQYGLSTVGWDDEGVAAQQWDLITNGILTGYQVDRSIAARVGLARSNGCAFADAALHSPIQRMPNVSLQPGKKDVSTADLIAGVERGIYIVGDKSWSIDMQRYNFQFTGQRFFEIKNGAIVGQLKDVVYQSRTPDFWGSMVAIGGPSTYLLGGALNCGKGQPGQVAPVSHGCPSAVFSQVNVLNGRKEASV</sequence>
<evidence type="ECO:0000259" key="6">
    <source>
        <dbReference type="Pfam" id="PF19289"/>
    </source>
</evidence>
<dbReference type="InterPro" id="IPR045569">
    <property type="entry name" value="Metalloprtase-TldD/E_C"/>
</dbReference>
<proteinExistence type="inferred from homology"/>
<comment type="similarity">
    <text evidence="1">Belongs to the peptidase U62 family.</text>
</comment>
<evidence type="ECO:0000256" key="2">
    <source>
        <dbReference type="ARBA" id="ARBA00022670"/>
    </source>
</evidence>
<dbReference type="PANTHER" id="PTHR30624">
    <property type="entry name" value="UNCHARACTERIZED PROTEIN TLDD AND PMBA"/>
    <property type="match status" value="1"/>
</dbReference>
<evidence type="ECO:0000256" key="3">
    <source>
        <dbReference type="ARBA" id="ARBA00022801"/>
    </source>
</evidence>
<feature type="domain" description="Metalloprotease TldD/E N-terminal" evidence="5">
    <location>
        <begin position="35"/>
        <end position="93"/>
    </location>
</feature>
<dbReference type="FunFam" id="3.30.2290.10:FF:000003">
    <property type="entry name" value="Zinc-dependent protease, TldD/PmbA family"/>
    <property type="match status" value="1"/>
</dbReference>
<dbReference type="GO" id="GO:0005829">
    <property type="term" value="C:cytosol"/>
    <property type="evidence" value="ECO:0007669"/>
    <property type="project" value="TreeGrafter"/>
</dbReference>
<dbReference type="AlphaFoldDB" id="A0A6J5ZK62"/>
<keyword evidence="3" id="KW-0378">Hydrolase</keyword>
<evidence type="ECO:0000256" key="4">
    <source>
        <dbReference type="ARBA" id="ARBA00023049"/>
    </source>
</evidence>
<protein>
    <submittedName>
        <fullName evidence="7">Unannotated protein</fullName>
    </submittedName>
</protein>
<feature type="domain" description="Metalloprotease TldD/E C-terminal" evidence="6">
    <location>
        <begin position="244"/>
        <end position="487"/>
    </location>
</feature>
<dbReference type="EMBL" id="CAESAJ010000092">
    <property type="protein sequence ID" value="CAB4340023.1"/>
    <property type="molecule type" value="Genomic_DNA"/>
</dbReference>
<dbReference type="InterPro" id="IPR036059">
    <property type="entry name" value="TldD/PmbA_sf"/>
</dbReference>
<accession>A0A6J5ZK62</accession>
<dbReference type="SUPFAM" id="SSF111283">
    <property type="entry name" value="Putative modulator of DNA gyrase, PmbA/TldD"/>
    <property type="match status" value="1"/>
</dbReference>